<dbReference type="PANTHER" id="PTHR30273:SF2">
    <property type="entry name" value="PROTEIN FECR"/>
    <property type="match status" value="1"/>
</dbReference>
<dbReference type="Gene3D" id="2.60.120.1440">
    <property type="match status" value="1"/>
</dbReference>
<dbReference type="Pfam" id="PF04773">
    <property type="entry name" value="FecR"/>
    <property type="match status" value="1"/>
</dbReference>
<dbReference type="PANTHER" id="PTHR30273">
    <property type="entry name" value="PERIPLASMIC SIGNAL SENSOR AND SIGMA FACTOR ACTIVATOR FECR-RELATED"/>
    <property type="match status" value="1"/>
</dbReference>
<dbReference type="PIRSF" id="PIRSF018266">
    <property type="entry name" value="FecR"/>
    <property type="match status" value="1"/>
</dbReference>
<keyword evidence="4" id="KW-1185">Reference proteome</keyword>
<dbReference type="GO" id="GO:0016989">
    <property type="term" value="F:sigma factor antagonist activity"/>
    <property type="evidence" value="ECO:0007669"/>
    <property type="project" value="TreeGrafter"/>
</dbReference>
<dbReference type="InterPro" id="IPR032623">
    <property type="entry name" value="FecR_N"/>
</dbReference>
<evidence type="ECO:0000313" key="3">
    <source>
        <dbReference type="EMBL" id="QEY64746.1"/>
    </source>
</evidence>
<dbReference type="Proteomes" id="UP000327179">
    <property type="component" value="Chromosome"/>
</dbReference>
<name>A0A5J6QV77_9GAMM</name>
<evidence type="ECO:0000259" key="1">
    <source>
        <dbReference type="Pfam" id="PF04773"/>
    </source>
</evidence>
<evidence type="ECO:0000313" key="4">
    <source>
        <dbReference type="Proteomes" id="UP000327179"/>
    </source>
</evidence>
<dbReference type="InterPro" id="IPR012373">
    <property type="entry name" value="Ferrdict_sens_TM"/>
</dbReference>
<sequence length="320" mass="35290">MRLSTVDRSRIAPAVAEQAVEWLVELQGGDISEQRRQAWQQWRAADSEHERAWQRIEAVNQGLRGLDTPLALAALGAPAQRNRREALKLLMLCALLGGGAFSLRDSEPLLAMRSDESTGVGERRALRLADGSRLELNTASAVDIRFDAGQRLIEMRQGEILLDGVSDPRPLRIHTPQGLIESRGGRLNVRILERSSRVSLFDGSADLLTDGQRQSLLPGQQANLSPTRIAPPASASEDSLAWTQGMLVASHMRLDDFLAELGRYRRGHLSCDPQVAGLLISGSYPLDNTERILAMLPRALPVEVHSLTRYWIKVHPRATG</sequence>
<protein>
    <submittedName>
        <fullName evidence="3">FecR family protein</fullName>
    </submittedName>
</protein>
<accession>A0A5J6QV77</accession>
<evidence type="ECO:0000259" key="2">
    <source>
        <dbReference type="Pfam" id="PF16220"/>
    </source>
</evidence>
<dbReference type="InterPro" id="IPR006860">
    <property type="entry name" value="FecR"/>
</dbReference>
<feature type="domain" description="FecR protein" evidence="1">
    <location>
        <begin position="116"/>
        <end position="205"/>
    </location>
</feature>
<reference evidence="3 4" key="1">
    <citation type="submission" date="2019-08" db="EMBL/GenBank/DDBJ databases">
        <title>Whole-genome Sequencing of e-waste polymer degrading bacterium Pseudomonas sp. strain PE08.</title>
        <authorList>
            <person name="Kirdat K."/>
            <person name="Debbarma P."/>
            <person name="Narawade N."/>
            <person name="Suyal D."/>
            <person name="Thorat V."/>
            <person name="Shouche Y."/>
            <person name="Goel R."/>
            <person name="Yadav A."/>
        </authorList>
    </citation>
    <scope>NUCLEOTIDE SEQUENCE [LARGE SCALE GENOMIC DNA]</scope>
    <source>
        <strain evidence="3 4">PE08</strain>
    </source>
</reference>
<dbReference type="RefSeq" id="WP_151136654.1">
    <property type="nucleotide sequence ID" value="NZ_CP043311.1"/>
</dbReference>
<organism evidence="3 4">
    <name type="scientific">Metapseudomonas lalkuanensis</name>
    <dbReference type="NCBI Taxonomy" id="2604832"/>
    <lineage>
        <taxon>Bacteria</taxon>
        <taxon>Pseudomonadati</taxon>
        <taxon>Pseudomonadota</taxon>
        <taxon>Gammaproteobacteria</taxon>
        <taxon>Pseudomonadales</taxon>
        <taxon>Pseudomonadaceae</taxon>
        <taxon>Metapseudomonas</taxon>
    </lineage>
</organism>
<proteinExistence type="predicted"/>
<gene>
    <name evidence="3" type="ORF">FXN65_22730</name>
</gene>
<feature type="domain" description="FecR N-terminal" evidence="2">
    <location>
        <begin position="17"/>
        <end position="59"/>
    </location>
</feature>
<dbReference type="EMBL" id="CP043311">
    <property type="protein sequence ID" value="QEY64746.1"/>
    <property type="molecule type" value="Genomic_DNA"/>
</dbReference>
<dbReference type="Pfam" id="PF16220">
    <property type="entry name" value="DUF4880"/>
    <property type="match status" value="1"/>
</dbReference>
<dbReference type="KEGG" id="plal:FXN65_22730"/>
<dbReference type="AlphaFoldDB" id="A0A5J6QV77"/>